<name>A0A174L9L8_PHOVU</name>
<reference evidence="3 4" key="1">
    <citation type="submission" date="2018-08" db="EMBL/GenBank/DDBJ databases">
        <title>A genome reference for cultivated species of the human gut microbiota.</title>
        <authorList>
            <person name="Zou Y."/>
            <person name="Xue W."/>
            <person name="Luo G."/>
        </authorList>
    </citation>
    <scope>NUCLEOTIDE SEQUENCE [LARGE SCALE GENOMIC DNA]</scope>
    <source>
        <strain evidence="3 4">AF12-25</strain>
    </source>
</reference>
<dbReference type="EMBL" id="QSAI01000028">
    <property type="protein sequence ID" value="RGW46407.1"/>
    <property type="molecule type" value="Genomic_DNA"/>
</dbReference>
<evidence type="ECO:0000313" key="3">
    <source>
        <dbReference type="EMBL" id="RGW46407.1"/>
    </source>
</evidence>
<comment type="caution">
    <text evidence="3">The sequence shown here is derived from an EMBL/GenBank/DDBJ whole genome shotgun (WGS) entry which is preliminary data.</text>
</comment>
<keyword evidence="1" id="KW-0175">Coiled coil</keyword>
<dbReference type="Proteomes" id="UP000285469">
    <property type="component" value="Unassembled WGS sequence"/>
</dbReference>
<protein>
    <submittedName>
        <fullName evidence="3">Uncharacterized protein</fullName>
    </submittedName>
</protein>
<evidence type="ECO:0000313" key="4">
    <source>
        <dbReference type="Proteomes" id="UP000285469"/>
    </source>
</evidence>
<gene>
    <name evidence="3" type="ORF">DWV70_14875</name>
    <name evidence="2" type="ORF">GAY12_20430</name>
</gene>
<evidence type="ECO:0000256" key="1">
    <source>
        <dbReference type="SAM" id="Coils"/>
    </source>
</evidence>
<organism evidence="3 4">
    <name type="scientific">Phocaeicola vulgatus</name>
    <name type="common">Bacteroides vulgatus</name>
    <dbReference type="NCBI Taxonomy" id="821"/>
    <lineage>
        <taxon>Bacteria</taxon>
        <taxon>Pseudomonadati</taxon>
        <taxon>Bacteroidota</taxon>
        <taxon>Bacteroidia</taxon>
        <taxon>Bacteroidales</taxon>
        <taxon>Bacteroidaceae</taxon>
        <taxon>Phocaeicola</taxon>
    </lineage>
</organism>
<evidence type="ECO:0000313" key="5">
    <source>
        <dbReference type="Proteomes" id="UP000462015"/>
    </source>
</evidence>
<dbReference type="AlphaFoldDB" id="A0A174L9L8"/>
<evidence type="ECO:0000313" key="2">
    <source>
        <dbReference type="EMBL" id="KAB6630596.1"/>
    </source>
</evidence>
<dbReference type="RefSeq" id="WP_057280299.1">
    <property type="nucleotide sequence ID" value="NZ_CZAN01000011.1"/>
</dbReference>
<feature type="coiled-coil region" evidence="1">
    <location>
        <begin position="101"/>
        <end position="128"/>
    </location>
</feature>
<proteinExistence type="predicted"/>
<accession>A0A174L9L8</accession>
<dbReference type="Proteomes" id="UP000462015">
    <property type="component" value="Unassembled WGS sequence"/>
</dbReference>
<reference evidence="2 5" key="2">
    <citation type="journal article" date="2019" name="Nat. Med.">
        <title>A library of human gut bacterial isolates paired with longitudinal multiomics data enables mechanistic microbiome research.</title>
        <authorList>
            <person name="Poyet M."/>
            <person name="Groussin M."/>
            <person name="Gibbons S.M."/>
            <person name="Avila-Pacheco J."/>
            <person name="Jiang X."/>
            <person name="Kearney S.M."/>
            <person name="Perrotta A.R."/>
            <person name="Berdy B."/>
            <person name="Zhao S."/>
            <person name="Lieberman T.D."/>
            <person name="Swanson P.K."/>
            <person name="Smith M."/>
            <person name="Roesemann S."/>
            <person name="Alexander J.E."/>
            <person name="Rich S.A."/>
            <person name="Livny J."/>
            <person name="Vlamakis H."/>
            <person name="Clish C."/>
            <person name="Bullock K."/>
            <person name="Deik A."/>
            <person name="Scott J."/>
            <person name="Pierce K.A."/>
            <person name="Xavier R.J."/>
            <person name="Alm E.J."/>
        </authorList>
    </citation>
    <scope>NUCLEOTIDE SEQUENCE [LARGE SCALE GENOMIC DNA]</scope>
    <source>
        <strain evidence="2 5">BIOML-A98</strain>
    </source>
</reference>
<sequence length="510" mass="60542">MNKAISLLALIKSLSKAEKRYLKLYSNLQNGEKGYLILFELLENNTSIDDIYKQFCIKQKGKSFDMAVKHLYKVVLNCLVHLNKQQDIQTQIFDYISKAGILFERELLNEALSELEKAEKLAIHYENDSLILLIRRTELKYLSMYDFTGMSEKQVVDKQMKINEIMRYTRSANLHTQLYDILKYRFTYKGCIRSDKQKENLNDLVLSELNLIANSSYKGFETEKLHLLFQSTYFLNSGNYKAAIRLYQDLILLFDENKHMILNPPLYYLNAILGVLDSLQSVGLYKEMPFFISRLKEMEKRDYSAEFRLTVQVYIYLYEFYSLFNTGNFKSAQELQQQNEELIFKKISLLELNLQLQLYLSLVILHIGLKDLKEARKNMKKILSSGKSLYIFPTYRIARLVNLILQAELGNYDYFENEIKSIKRSSSFETKQYITEKLLFKFIQSYPLPKSKQYRNKLWSYYQQNIQKIEEDKYERPLLKTFDFCAWIKSKLTDNPFDIIIKEQNKKIII</sequence>
<dbReference type="EMBL" id="WDAL01000056">
    <property type="protein sequence ID" value="KAB6630596.1"/>
    <property type="molecule type" value="Genomic_DNA"/>
</dbReference>